<organism evidence="2 3">
    <name type="scientific">Hyaloscypha hepaticicola</name>
    <dbReference type="NCBI Taxonomy" id="2082293"/>
    <lineage>
        <taxon>Eukaryota</taxon>
        <taxon>Fungi</taxon>
        <taxon>Dikarya</taxon>
        <taxon>Ascomycota</taxon>
        <taxon>Pezizomycotina</taxon>
        <taxon>Leotiomycetes</taxon>
        <taxon>Helotiales</taxon>
        <taxon>Hyaloscyphaceae</taxon>
        <taxon>Hyaloscypha</taxon>
    </lineage>
</organism>
<protein>
    <submittedName>
        <fullName evidence="2">Uncharacterized protein</fullName>
    </submittedName>
</protein>
<reference evidence="2 3" key="1">
    <citation type="submission" date="2016-05" db="EMBL/GenBank/DDBJ databases">
        <title>A degradative enzymes factory behind the ericoid mycorrhizal symbiosis.</title>
        <authorList>
            <consortium name="DOE Joint Genome Institute"/>
            <person name="Martino E."/>
            <person name="Morin E."/>
            <person name="Grelet G."/>
            <person name="Kuo A."/>
            <person name="Kohler A."/>
            <person name="Daghino S."/>
            <person name="Barry K."/>
            <person name="Choi C."/>
            <person name="Cichocki N."/>
            <person name="Clum A."/>
            <person name="Copeland A."/>
            <person name="Hainaut M."/>
            <person name="Haridas S."/>
            <person name="Labutti K."/>
            <person name="Lindquist E."/>
            <person name="Lipzen A."/>
            <person name="Khouja H.-R."/>
            <person name="Murat C."/>
            <person name="Ohm R."/>
            <person name="Olson A."/>
            <person name="Spatafora J."/>
            <person name="Veneault-Fourrey C."/>
            <person name="Henrissat B."/>
            <person name="Grigoriev I."/>
            <person name="Martin F."/>
            <person name="Perotto S."/>
        </authorList>
    </citation>
    <scope>NUCLEOTIDE SEQUENCE [LARGE SCALE GENOMIC DNA]</scope>
    <source>
        <strain evidence="2 3">UAMH 7357</strain>
    </source>
</reference>
<dbReference type="Proteomes" id="UP000235672">
    <property type="component" value="Unassembled WGS sequence"/>
</dbReference>
<dbReference type="EMBL" id="KZ613465">
    <property type="protein sequence ID" value="PMD27934.1"/>
    <property type="molecule type" value="Genomic_DNA"/>
</dbReference>
<keyword evidence="3" id="KW-1185">Reference proteome</keyword>
<name>A0A2J6QNV4_9HELO</name>
<dbReference type="AlphaFoldDB" id="A0A2J6QNV4"/>
<feature type="compositionally biased region" description="Basic residues" evidence="1">
    <location>
        <begin position="128"/>
        <end position="143"/>
    </location>
</feature>
<proteinExistence type="predicted"/>
<evidence type="ECO:0000256" key="1">
    <source>
        <dbReference type="SAM" id="MobiDB-lite"/>
    </source>
</evidence>
<accession>A0A2J6QNV4</accession>
<evidence type="ECO:0000313" key="3">
    <source>
        <dbReference type="Proteomes" id="UP000235672"/>
    </source>
</evidence>
<evidence type="ECO:0000313" key="2">
    <source>
        <dbReference type="EMBL" id="PMD27934.1"/>
    </source>
</evidence>
<gene>
    <name evidence="2" type="ORF">NA56DRAFT_696955</name>
</gene>
<sequence>MTGCVPRASAHDIAAIRSASRGLESRFFDCRFLEKVVDSRRMCPPSYPMPMLSRPTAHKFAGLASTEPEGLLSYPPECNARRKIRNMIPTTSKVGRRYARQETGTTTRCAGHTDEVPAPPPEYPKDKKPPRKQKPPKKTRPPKKPPQGGQGGSQQPSR</sequence>
<feature type="region of interest" description="Disordered" evidence="1">
    <location>
        <begin position="87"/>
        <end position="158"/>
    </location>
</feature>